<reference evidence="7" key="1">
    <citation type="journal article" date="2014" name="Int. J. Syst. Evol. Microbiol.">
        <title>Complete genome sequence of Corynebacterium casei LMG S-19264T (=DSM 44701T), isolated from a smear-ripened cheese.</title>
        <authorList>
            <consortium name="US DOE Joint Genome Institute (JGI-PGF)"/>
            <person name="Walter F."/>
            <person name="Albersmeier A."/>
            <person name="Kalinowski J."/>
            <person name="Ruckert C."/>
        </authorList>
    </citation>
    <scope>NUCLEOTIDE SEQUENCE</scope>
    <source>
        <strain evidence="7">CGMCC 1.15493</strain>
    </source>
</reference>
<dbReference type="PANTHER" id="PTHR42978:SF2">
    <property type="entry name" value="102 KBASES UNSTABLE REGION: FROM 1 TO 119443"/>
    <property type="match status" value="1"/>
</dbReference>
<keyword evidence="5" id="KW-0862">Zinc</keyword>
<evidence type="ECO:0000313" key="8">
    <source>
        <dbReference type="Proteomes" id="UP000613160"/>
    </source>
</evidence>
<dbReference type="Pfam" id="PF00753">
    <property type="entry name" value="Lactamase_B"/>
    <property type="match status" value="1"/>
</dbReference>
<evidence type="ECO:0000256" key="5">
    <source>
        <dbReference type="ARBA" id="ARBA00022833"/>
    </source>
</evidence>
<reference evidence="7" key="2">
    <citation type="submission" date="2020-09" db="EMBL/GenBank/DDBJ databases">
        <authorList>
            <person name="Sun Q."/>
            <person name="Zhou Y."/>
        </authorList>
    </citation>
    <scope>NUCLEOTIDE SEQUENCE</scope>
    <source>
        <strain evidence="7">CGMCC 1.15493</strain>
    </source>
</reference>
<evidence type="ECO:0000259" key="6">
    <source>
        <dbReference type="SMART" id="SM00849"/>
    </source>
</evidence>
<dbReference type="InterPro" id="IPR001279">
    <property type="entry name" value="Metallo-B-lactamas"/>
</dbReference>
<comment type="caution">
    <text evidence="7">The sequence shown here is derived from an EMBL/GenBank/DDBJ whole genome shotgun (WGS) entry which is preliminary data.</text>
</comment>
<dbReference type="Gene3D" id="3.60.15.10">
    <property type="entry name" value="Ribonuclease Z/Hydroxyacylglutathione hydrolase-like"/>
    <property type="match status" value="1"/>
</dbReference>
<dbReference type="InterPro" id="IPR051013">
    <property type="entry name" value="MBL_superfamily_lactonases"/>
</dbReference>
<organism evidence="7 8">
    <name type="scientific">Aureimonas glaciei</name>
    <dbReference type="NCBI Taxonomy" id="1776957"/>
    <lineage>
        <taxon>Bacteria</taxon>
        <taxon>Pseudomonadati</taxon>
        <taxon>Pseudomonadota</taxon>
        <taxon>Alphaproteobacteria</taxon>
        <taxon>Hyphomicrobiales</taxon>
        <taxon>Aurantimonadaceae</taxon>
        <taxon>Aureimonas</taxon>
    </lineage>
</organism>
<dbReference type="CDD" id="cd07729">
    <property type="entry name" value="AHL_lactonase_MBL-fold"/>
    <property type="match status" value="1"/>
</dbReference>
<sequence length="268" mass="30275">MTDTKVYFLDGGSLVLDGYHIFWNRGPGGEVRFPSYSILIEHAEGRFMIDTGYDYDHVMKVLPFEKPIQTKDQTMPGALKLIGLEPNDIDVVFNTHFHFDHCGGNKYFPYARKVCHRLEVPQACNPAPFEHLGYSDLSFSVEAAEARGLTDQLLPDATAANTAFEGVEGDFEIAKGVHMLFAPGHAVGNYAVMIELAHRRPMMLVLDAAYTRRSLETLCQSSFHIDPVKGIESMRRIKAYAEDHDAELFFSHDMESFETYRTGTQFYS</sequence>
<feature type="domain" description="Metallo-beta-lactamase" evidence="6">
    <location>
        <begin position="34"/>
        <end position="252"/>
    </location>
</feature>
<dbReference type="SUPFAM" id="SSF56281">
    <property type="entry name" value="Metallo-hydrolase/oxidoreductase"/>
    <property type="match status" value="1"/>
</dbReference>
<dbReference type="InterPro" id="IPR036866">
    <property type="entry name" value="RibonucZ/Hydroxyglut_hydro"/>
</dbReference>
<dbReference type="PANTHER" id="PTHR42978">
    <property type="entry name" value="QUORUM-QUENCHING LACTONASE YTNP-RELATED-RELATED"/>
    <property type="match status" value="1"/>
</dbReference>
<comment type="cofactor">
    <cofactor evidence="1">
        <name>Zn(2+)</name>
        <dbReference type="ChEBI" id="CHEBI:29105"/>
    </cofactor>
</comment>
<dbReference type="EMBL" id="BMJJ01000004">
    <property type="protein sequence ID" value="GGD19671.1"/>
    <property type="molecule type" value="Genomic_DNA"/>
</dbReference>
<proteinExistence type="inferred from homology"/>
<keyword evidence="8" id="KW-1185">Reference proteome</keyword>
<keyword evidence="4" id="KW-0378">Hydrolase</keyword>
<comment type="similarity">
    <text evidence="2">Belongs to the metallo-beta-lactamase superfamily.</text>
</comment>
<dbReference type="AlphaFoldDB" id="A0A916XYF8"/>
<dbReference type="SMART" id="SM00849">
    <property type="entry name" value="Lactamase_B"/>
    <property type="match status" value="1"/>
</dbReference>
<protein>
    <submittedName>
        <fullName evidence="7">4-pyridoxolactonase</fullName>
    </submittedName>
</protein>
<evidence type="ECO:0000256" key="1">
    <source>
        <dbReference type="ARBA" id="ARBA00001947"/>
    </source>
</evidence>
<dbReference type="GO" id="GO:0016787">
    <property type="term" value="F:hydrolase activity"/>
    <property type="evidence" value="ECO:0007669"/>
    <property type="project" value="UniProtKB-KW"/>
</dbReference>
<name>A0A916XYF8_9HYPH</name>
<accession>A0A916XYF8</accession>
<evidence type="ECO:0000313" key="7">
    <source>
        <dbReference type="EMBL" id="GGD19671.1"/>
    </source>
</evidence>
<evidence type="ECO:0000256" key="2">
    <source>
        <dbReference type="ARBA" id="ARBA00007749"/>
    </source>
</evidence>
<gene>
    <name evidence="7" type="ORF">GCM10011335_23250</name>
</gene>
<dbReference type="RefSeq" id="WP_188850750.1">
    <property type="nucleotide sequence ID" value="NZ_BMJJ01000004.1"/>
</dbReference>
<evidence type="ECO:0000256" key="3">
    <source>
        <dbReference type="ARBA" id="ARBA00022723"/>
    </source>
</evidence>
<keyword evidence="3" id="KW-0479">Metal-binding</keyword>
<evidence type="ECO:0000256" key="4">
    <source>
        <dbReference type="ARBA" id="ARBA00022801"/>
    </source>
</evidence>
<dbReference type="GO" id="GO:0046872">
    <property type="term" value="F:metal ion binding"/>
    <property type="evidence" value="ECO:0007669"/>
    <property type="project" value="UniProtKB-KW"/>
</dbReference>
<dbReference type="Proteomes" id="UP000613160">
    <property type="component" value="Unassembled WGS sequence"/>
</dbReference>